<dbReference type="GeneID" id="54465439"/>
<evidence type="ECO:0000313" key="4">
    <source>
        <dbReference type="Proteomes" id="UP000504636"/>
    </source>
</evidence>
<dbReference type="Pfam" id="PF22769">
    <property type="entry name" value="DCD"/>
    <property type="match status" value="1"/>
</dbReference>
<proteinExistence type="predicted"/>
<dbReference type="SUPFAM" id="SSF51283">
    <property type="entry name" value="dUTPase-like"/>
    <property type="match status" value="1"/>
</dbReference>
<evidence type="ECO:0000313" key="5">
    <source>
        <dbReference type="RefSeq" id="XP_033571876.1"/>
    </source>
</evidence>
<keyword evidence="1 3" id="KW-0378">Hydrolase</keyword>
<gene>
    <name evidence="3 5" type="ORF">BDZ99DRAFT_511459</name>
</gene>
<dbReference type="GO" id="GO:0008829">
    <property type="term" value="F:dCTP deaminase activity"/>
    <property type="evidence" value="ECO:0007669"/>
    <property type="project" value="InterPro"/>
</dbReference>
<dbReference type="InterPro" id="IPR011962">
    <property type="entry name" value="dCTP_deaminase"/>
</dbReference>
<dbReference type="PANTHER" id="PTHR42680:SF3">
    <property type="entry name" value="DCTP DEAMINASE"/>
    <property type="match status" value="1"/>
</dbReference>
<accession>A0A6A6Y7X6</accession>
<keyword evidence="2" id="KW-0546">Nucleotide metabolism</keyword>
<organism evidence="3">
    <name type="scientific">Mytilinidion resinicola</name>
    <dbReference type="NCBI Taxonomy" id="574789"/>
    <lineage>
        <taxon>Eukaryota</taxon>
        <taxon>Fungi</taxon>
        <taxon>Dikarya</taxon>
        <taxon>Ascomycota</taxon>
        <taxon>Pezizomycotina</taxon>
        <taxon>Dothideomycetes</taxon>
        <taxon>Pleosporomycetidae</taxon>
        <taxon>Mytilinidiales</taxon>
        <taxon>Mytilinidiaceae</taxon>
        <taxon>Mytilinidion</taxon>
    </lineage>
</organism>
<dbReference type="AlphaFoldDB" id="A0A6A6Y7X6"/>
<dbReference type="InterPro" id="IPR033704">
    <property type="entry name" value="dUTPase_trimeric"/>
</dbReference>
<dbReference type="CDD" id="cd07557">
    <property type="entry name" value="trimeric_dUTPase"/>
    <property type="match status" value="1"/>
</dbReference>
<reference evidence="5" key="3">
    <citation type="submission" date="2025-04" db="UniProtKB">
        <authorList>
            <consortium name="RefSeq"/>
        </authorList>
    </citation>
    <scope>IDENTIFICATION</scope>
    <source>
        <strain evidence="5">CBS 304.34</strain>
    </source>
</reference>
<dbReference type="InterPro" id="IPR036157">
    <property type="entry name" value="dUTPase-like_sf"/>
</dbReference>
<reference evidence="5" key="2">
    <citation type="submission" date="2020-04" db="EMBL/GenBank/DDBJ databases">
        <authorList>
            <consortium name="NCBI Genome Project"/>
        </authorList>
    </citation>
    <scope>NUCLEOTIDE SEQUENCE</scope>
    <source>
        <strain evidence="5">CBS 304.34</strain>
    </source>
</reference>
<sequence>MIIPGRVALARKVLTNLTSAEHQAQPCGIDLTLKCIMNTTAGTSLSLNGSTQTPDATIEFPHEHVNITCGSYLVEFNELVDMPLDLMSQVLVRSSLFRSGVLINAGVMDSGYRGAVGAMLQVVNPHGLRLLRDAKLAQIVFHQMREPVQGYNGMYQGRTFV</sequence>
<dbReference type="OrthoDB" id="2874071at2759"/>
<dbReference type="PANTHER" id="PTHR42680">
    <property type="entry name" value="DCTP DEAMINASE"/>
    <property type="match status" value="1"/>
</dbReference>
<dbReference type="Proteomes" id="UP000504636">
    <property type="component" value="Unplaced"/>
</dbReference>
<name>A0A6A6Y7X6_9PEZI</name>
<dbReference type="Gene3D" id="2.70.40.10">
    <property type="match status" value="1"/>
</dbReference>
<dbReference type="EMBL" id="MU003711">
    <property type="protein sequence ID" value="KAF2804912.1"/>
    <property type="molecule type" value="Genomic_DNA"/>
</dbReference>
<evidence type="ECO:0000256" key="2">
    <source>
        <dbReference type="ARBA" id="ARBA00023080"/>
    </source>
</evidence>
<protein>
    <submittedName>
        <fullName evidence="3 5">Deoxyuridine 5'-triphosphate nucleotidohydrolase</fullName>
    </submittedName>
</protein>
<evidence type="ECO:0000313" key="3">
    <source>
        <dbReference type="EMBL" id="KAF2804912.1"/>
    </source>
</evidence>
<keyword evidence="4" id="KW-1185">Reference proteome</keyword>
<evidence type="ECO:0000256" key="1">
    <source>
        <dbReference type="ARBA" id="ARBA00022801"/>
    </source>
</evidence>
<dbReference type="RefSeq" id="XP_033571876.1">
    <property type="nucleotide sequence ID" value="XM_033724546.1"/>
</dbReference>
<reference evidence="3 5" key="1">
    <citation type="journal article" date="2020" name="Stud. Mycol.">
        <title>101 Dothideomycetes genomes: a test case for predicting lifestyles and emergence of pathogens.</title>
        <authorList>
            <person name="Haridas S."/>
            <person name="Albert R."/>
            <person name="Binder M."/>
            <person name="Bloem J."/>
            <person name="Labutti K."/>
            <person name="Salamov A."/>
            <person name="Andreopoulos B."/>
            <person name="Baker S."/>
            <person name="Barry K."/>
            <person name="Bills G."/>
            <person name="Bluhm B."/>
            <person name="Cannon C."/>
            <person name="Castanera R."/>
            <person name="Culley D."/>
            <person name="Daum C."/>
            <person name="Ezra D."/>
            <person name="Gonzalez J."/>
            <person name="Henrissat B."/>
            <person name="Kuo A."/>
            <person name="Liang C."/>
            <person name="Lipzen A."/>
            <person name="Lutzoni F."/>
            <person name="Magnuson J."/>
            <person name="Mondo S."/>
            <person name="Nolan M."/>
            <person name="Ohm R."/>
            <person name="Pangilinan J."/>
            <person name="Park H.-J."/>
            <person name="Ramirez L."/>
            <person name="Alfaro M."/>
            <person name="Sun H."/>
            <person name="Tritt A."/>
            <person name="Yoshinaga Y."/>
            <person name="Zwiers L.-H."/>
            <person name="Turgeon B."/>
            <person name="Goodwin S."/>
            <person name="Spatafora J."/>
            <person name="Crous P."/>
            <person name="Grigoriev I."/>
        </authorList>
    </citation>
    <scope>NUCLEOTIDE SEQUENCE</scope>
    <source>
        <strain evidence="3 5">CBS 304.34</strain>
    </source>
</reference>
<dbReference type="GO" id="GO:0006229">
    <property type="term" value="P:dUTP biosynthetic process"/>
    <property type="evidence" value="ECO:0007669"/>
    <property type="project" value="InterPro"/>
</dbReference>